<reference evidence="6 7" key="1">
    <citation type="submission" date="2023-07" db="EMBL/GenBank/DDBJ databases">
        <title>Sorghum-associated microbial communities from plants grown in Nebraska, USA.</title>
        <authorList>
            <person name="Schachtman D."/>
        </authorList>
    </citation>
    <scope>NUCLEOTIDE SEQUENCE [LARGE SCALE GENOMIC DNA]</scope>
    <source>
        <strain evidence="6 7">BE190</strain>
    </source>
</reference>
<keyword evidence="3 5" id="KW-0732">Signal</keyword>
<protein>
    <submittedName>
        <fullName evidence="6">Outer membrane lipoprotein-sorting protein</fullName>
    </submittedName>
</protein>
<comment type="caution">
    <text evidence="6">The sequence shown here is derived from an EMBL/GenBank/DDBJ whole genome shotgun (WGS) entry which is preliminary data.</text>
</comment>
<dbReference type="RefSeq" id="WP_310068875.1">
    <property type="nucleotide sequence ID" value="NZ_JAVDVX010000001.1"/>
</dbReference>
<dbReference type="Gene3D" id="2.50.20.10">
    <property type="entry name" value="Lipoprotein localisation LolA/LolB/LppX"/>
    <property type="match status" value="1"/>
</dbReference>
<evidence type="ECO:0000256" key="3">
    <source>
        <dbReference type="ARBA" id="ARBA00022729"/>
    </source>
</evidence>
<evidence type="ECO:0000313" key="6">
    <source>
        <dbReference type="EMBL" id="MDR7088787.1"/>
    </source>
</evidence>
<gene>
    <name evidence="6" type="ORF">J2X05_000790</name>
</gene>
<proteinExistence type="predicted"/>
<dbReference type="EMBL" id="JAVDVX010000001">
    <property type="protein sequence ID" value="MDR7088787.1"/>
    <property type="molecule type" value="Genomic_DNA"/>
</dbReference>
<dbReference type="CDD" id="cd16325">
    <property type="entry name" value="LolA"/>
    <property type="match status" value="1"/>
</dbReference>
<evidence type="ECO:0000256" key="5">
    <source>
        <dbReference type="SAM" id="SignalP"/>
    </source>
</evidence>
<keyword evidence="2" id="KW-0813">Transport</keyword>
<dbReference type="SUPFAM" id="SSF89392">
    <property type="entry name" value="Prokaryotic lipoproteins and lipoprotein localization factors"/>
    <property type="match status" value="1"/>
</dbReference>
<keyword evidence="6" id="KW-0449">Lipoprotein</keyword>
<feature type="chain" id="PRO_5045846356" evidence="5">
    <location>
        <begin position="26"/>
        <end position="222"/>
    </location>
</feature>
<dbReference type="PANTHER" id="PTHR35869:SF1">
    <property type="entry name" value="OUTER-MEMBRANE LIPOPROTEIN CARRIER PROTEIN"/>
    <property type="match status" value="1"/>
</dbReference>
<sequence length="222" mass="24806">MKKSVVLIRLMLLLCSLLLCSIARADTQAQIDQVVERLSEIAVVQGVFNQQKKLQGLAYSLNAQGTFIFWRAHGLYIATEKPFFNAMTITGSDIITWQQNGIGSVAAEQSGLIQREINKTLLAFFSADIALIQQRFIADWVFEQDKWQLTLTPRLELIKKNMRTAVMNGDQFLQKLVVIAANGDETTIEFNAQVEGALPTSAQCRWFYVQAQEACTTISAAP</sequence>
<evidence type="ECO:0000256" key="2">
    <source>
        <dbReference type="ARBA" id="ARBA00022448"/>
    </source>
</evidence>
<dbReference type="PANTHER" id="PTHR35869">
    <property type="entry name" value="OUTER-MEMBRANE LIPOPROTEIN CARRIER PROTEIN"/>
    <property type="match status" value="1"/>
</dbReference>
<dbReference type="InterPro" id="IPR029046">
    <property type="entry name" value="LolA/LolB/LppX"/>
</dbReference>
<evidence type="ECO:0000256" key="4">
    <source>
        <dbReference type="ARBA" id="ARBA00022927"/>
    </source>
</evidence>
<evidence type="ECO:0000256" key="1">
    <source>
        <dbReference type="ARBA" id="ARBA00011245"/>
    </source>
</evidence>
<feature type="signal peptide" evidence="5">
    <location>
        <begin position="1"/>
        <end position="25"/>
    </location>
</feature>
<dbReference type="Proteomes" id="UP001253595">
    <property type="component" value="Unassembled WGS sequence"/>
</dbReference>
<keyword evidence="4" id="KW-0653">Protein transport</keyword>
<name>A0ABU1UUC1_9GAMM</name>
<accession>A0ABU1UUC1</accession>
<keyword evidence="7" id="KW-1185">Reference proteome</keyword>
<dbReference type="Pfam" id="PF03548">
    <property type="entry name" value="LolA"/>
    <property type="match status" value="1"/>
</dbReference>
<organism evidence="6 7">
    <name type="scientific">Cellvibrio fibrivorans</name>
    <dbReference type="NCBI Taxonomy" id="126350"/>
    <lineage>
        <taxon>Bacteria</taxon>
        <taxon>Pseudomonadati</taxon>
        <taxon>Pseudomonadota</taxon>
        <taxon>Gammaproteobacteria</taxon>
        <taxon>Cellvibrionales</taxon>
        <taxon>Cellvibrionaceae</taxon>
        <taxon>Cellvibrio</taxon>
    </lineage>
</organism>
<evidence type="ECO:0000313" key="7">
    <source>
        <dbReference type="Proteomes" id="UP001253595"/>
    </source>
</evidence>
<comment type="subunit">
    <text evidence="1">Monomer.</text>
</comment>
<dbReference type="InterPro" id="IPR004564">
    <property type="entry name" value="OM_lipoprot_carrier_LolA-like"/>
</dbReference>